<dbReference type="UniPathway" id="UPA00035">
    <property type="reaction ID" value="UER00043"/>
</dbReference>
<evidence type="ECO:0000259" key="9">
    <source>
        <dbReference type="Pfam" id="PF00218"/>
    </source>
</evidence>
<dbReference type="RefSeq" id="WP_006549659.1">
    <property type="nucleotide sequence ID" value="NZ_CP136961.1"/>
</dbReference>
<comment type="caution">
    <text evidence="10">The sequence shown here is derived from an EMBL/GenBank/DDBJ whole genome shotgun (WGS) entry which is preliminary data.</text>
</comment>
<dbReference type="GO" id="GO:0004425">
    <property type="term" value="F:indole-3-glycerol-phosphate synthase activity"/>
    <property type="evidence" value="ECO:0007669"/>
    <property type="project" value="UniProtKB-EC"/>
</dbReference>
<dbReference type="Gene3D" id="3.20.20.70">
    <property type="entry name" value="Aldolase class I"/>
    <property type="match status" value="1"/>
</dbReference>
<evidence type="ECO:0000256" key="7">
    <source>
        <dbReference type="ARBA" id="ARBA00023141"/>
    </source>
</evidence>
<dbReference type="PANTHER" id="PTHR22854:SF2">
    <property type="entry name" value="INDOLE-3-GLYCEROL-PHOSPHATE SYNTHASE"/>
    <property type="match status" value="1"/>
</dbReference>
<evidence type="ECO:0000256" key="1">
    <source>
        <dbReference type="ARBA" id="ARBA00001633"/>
    </source>
</evidence>
<dbReference type="GO" id="GO:0000162">
    <property type="term" value="P:L-tryptophan biosynthetic process"/>
    <property type="evidence" value="ECO:0007669"/>
    <property type="project" value="UniProtKB-UniPathway"/>
</dbReference>
<sequence length="274" mass="29070">MIAFEELIEAARHAVARREQERALESLREMVRTAPASKDALAALRAEGRAVSVIAEVKRATATFADLSGVGDVAVLARFYEAGGAACVSVVTEPVYSNGDLRDLDAVRGAVDVPVLVNDLIVTPYQVHEARAHGADLLKLDARLDPLILESLIERTASLGMLAVVEAHSRREAITAVENGARCVAVDARDPDTLEVDPSRFEQVAEVLPTSVLRVAEGGVSGARDVMDYARAGADVVLVGEALIRSADPQQFVAQLVAAGSHPSLLTAIHREAL</sequence>
<evidence type="ECO:0000256" key="3">
    <source>
        <dbReference type="ARBA" id="ARBA00012362"/>
    </source>
</evidence>
<reference evidence="10 11" key="1">
    <citation type="submission" date="2017-12" db="EMBL/GenBank/DDBJ databases">
        <title>Phylogenetic diversity of female urinary microbiome.</title>
        <authorList>
            <person name="Thomas-White K."/>
            <person name="Wolfe A.J."/>
        </authorList>
    </citation>
    <scope>NUCLEOTIDE SEQUENCE [LARGE SCALE GENOMIC DNA]</scope>
    <source>
        <strain evidence="10 11">UMB0319</strain>
    </source>
</reference>
<evidence type="ECO:0000313" key="10">
    <source>
        <dbReference type="EMBL" id="PKY99552.1"/>
    </source>
</evidence>
<dbReference type="GO" id="GO:0004640">
    <property type="term" value="F:phosphoribosylanthranilate isomerase activity"/>
    <property type="evidence" value="ECO:0007669"/>
    <property type="project" value="TreeGrafter"/>
</dbReference>
<keyword evidence="8" id="KW-0456">Lyase</keyword>
<keyword evidence="4" id="KW-0028">Amino-acid biosynthesis</keyword>
<gene>
    <name evidence="10" type="ORF">CYJ26_01270</name>
</gene>
<dbReference type="InterPro" id="IPR045186">
    <property type="entry name" value="Indole-3-glycerol_P_synth"/>
</dbReference>
<evidence type="ECO:0000256" key="2">
    <source>
        <dbReference type="ARBA" id="ARBA00004696"/>
    </source>
</evidence>
<accession>A0A2I1KVA0</accession>
<protein>
    <recommendedName>
        <fullName evidence="3">indole-3-glycerol-phosphate synthase</fullName>
        <ecNumber evidence="3">4.1.1.48</ecNumber>
    </recommendedName>
</protein>
<feature type="domain" description="Indole-3-glycerol phosphate synthase" evidence="9">
    <location>
        <begin position="5"/>
        <end position="256"/>
    </location>
</feature>
<evidence type="ECO:0000256" key="5">
    <source>
        <dbReference type="ARBA" id="ARBA00022793"/>
    </source>
</evidence>
<dbReference type="Pfam" id="PF00218">
    <property type="entry name" value="IGPS"/>
    <property type="match status" value="1"/>
</dbReference>
<dbReference type="InterPro" id="IPR013785">
    <property type="entry name" value="Aldolase_TIM"/>
</dbReference>
<keyword evidence="7" id="KW-0057">Aromatic amino acid biosynthesis</keyword>
<evidence type="ECO:0000256" key="6">
    <source>
        <dbReference type="ARBA" id="ARBA00022822"/>
    </source>
</evidence>
<dbReference type="InterPro" id="IPR011060">
    <property type="entry name" value="RibuloseP-bd_barrel"/>
</dbReference>
<evidence type="ECO:0000256" key="4">
    <source>
        <dbReference type="ARBA" id="ARBA00022605"/>
    </source>
</evidence>
<dbReference type="InterPro" id="IPR013798">
    <property type="entry name" value="Indole-3-glycerol_P_synth_dom"/>
</dbReference>
<dbReference type="PANTHER" id="PTHR22854">
    <property type="entry name" value="TRYPTOPHAN BIOSYNTHESIS PROTEIN"/>
    <property type="match status" value="1"/>
</dbReference>
<comment type="pathway">
    <text evidence="2">Amino-acid biosynthesis; L-tryptophan biosynthesis; L-tryptophan from chorismate: step 4/5.</text>
</comment>
<dbReference type="GeneID" id="81707579"/>
<dbReference type="Proteomes" id="UP000234778">
    <property type="component" value="Unassembled WGS sequence"/>
</dbReference>
<evidence type="ECO:0000256" key="8">
    <source>
        <dbReference type="ARBA" id="ARBA00023239"/>
    </source>
</evidence>
<keyword evidence="5" id="KW-0210">Decarboxylase</keyword>
<dbReference type="AlphaFoldDB" id="A0A2I1KVA0"/>
<dbReference type="CDD" id="cd00331">
    <property type="entry name" value="IGPS"/>
    <property type="match status" value="1"/>
</dbReference>
<organism evidence="10 11">
    <name type="scientific">Actinomyces urogenitalis</name>
    <dbReference type="NCBI Taxonomy" id="103621"/>
    <lineage>
        <taxon>Bacteria</taxon>
        <taxon>Bacillati</taxon>
        <taxon>Actinomycetota</taxon>
        <taxon>Actinomycetes</taxon>
        <taxon>Actinomycetales</taxon>
        <taxon>Actinomycetaceae</taxon>
        <taxon>Actinomyces</taxon>
    </lineage>
</organism>
<dbReference type="SUPFAM" id="SSF51366">
    <property type="entry name" value="Ribulose-phoshate binding barrel"/>
    <property type="match status" value="1"/>
</dbReference>
<dbReference type="EC" id="4.1.1.48" evidence="3"/>
<name>A0A2I1KVA0_9ACTO</name>
<keyword evidence="6" id="KW-0822">Tryptophan biosynthesis</keyword>
<evidence type="ECO:0000313" key="11">
    <source>
        <dbReference type="Proteomes" id="UP000234778"/>
    </source>
</evidence>
<comment type="catalytic activity">
    <reaction evidence="1">
        <text>1-(2-carboxyphenylamino)-1-deoxy-D-ribulose 5-phosphate + H(+) = (1S,2R)-1-C-(indol-3-yl)glycerol 3-phosphate + CO2 + H2O</text>
        <dbReference type="Rhea" id="RHEA:23476"/>
        <dbReference type="ChEBI" id="CHEBI:15377"/>
        <dbReference type="ChEBI" id="CHEBI:15378"/>
        <dbReference type="ChEBI" id="CHEBI:16526"/>
        <dbReference type="ChEBI" id="CHEBI:58613"/>
        <dbReference type="ChEBI" id="CHEBI:58866"/>
        <dbReference type="EC" id="4.1.1.48"/>
    </reaction>
</comment>
<dbReference type="EMBL" id="PKHA01000001">
    <property type="protein sequence ID" value="PKY99552.1"/>
    <property type="molecule type" value="Genomic_DNA"/>
</dbReference>
<proteinExistence type="predicted"/>